<dbReference type="CDD" id="cd17765">
    <property type="entry name" value="PNP_ThPNP_like"/>
    <property type="match status" value="1"/>
</dbReference>
<accession>D7CQ23</accession>
<evidence type="ECO:0000256" key="2">
    <source>
        <dbReference type="ARBA" id="ARBA00021980"/>
    </source>
</evidence>
<reference evidence="6" key="1">
    <citation type="submission" date="2010-05" db="EMBL/GenBank/DDBJ databases">
        <title>The complete genome of Truepera radiovictris DSM 17093.</title>
        <authorList>
            <consortium name="US DOE Joint Genome Institute (JGI-PGF)"/>
            <person name="Lucas S."/>
            <person name="Copeland A."/>
            <person name="Lapidus A."/>
            <person name="Glavina del Rio T."/>
            <person name="Dalin E."/>
            <person name="Tice H."/>
            <person name="Bruce D."/>
            <person name="Goodwin L."/>
            <person name="Pitluck S."/>
            <person name="Kyrpides N."/>
            <person name="Mavromatis K."/>
            <person name="Ovchinnikova G."/>
            <person name="Munk A.C."/>
            <person name="Detter J.C."/>
            <person name="Han C."/>
            <person name="Tapia R."/>
            <person name="Land M."/>
            <person name="Hauser L."/>
            <person name="Markowitz V."/>
            <person name="Cheng J.-F."/>
            <person name="Hugenholtz P."/>
            <person name="Woyke T."/>
            <person name="Wu D."/>
            <person name="Tindall B."/>
            <person name="Pomrenke H.G."/>
            <person name="Brambilla E."/>
            <person name="Klenk H.-P."/>
            <person name="Eisen J.A."/>
        </authorList>
    </citation>
    <scope>NUCLEOTIDE SEQUENCE [LARGE SCALE GENOMIC DNA]</scope>
    <source>
        <strain evidence="6">DSM 17093 / CIP 108686 / LMG 22925 / RQ-24</strain>
    </source>
</reference>
<dbReference type="GO" id="GO:0005829">
    <property type="term" value="C:cytosol"/>
    <property type="evidence" value="ECO:0007669"/>
    <property type="project" value="TreeGrafter"/>
</dbReference>
<dbReference type="SUPFAM" id="SSF53167">
    <property type="entry name" value="Purine and uridine phosphorylases"/>
    <property type="match status" value="1"/>
</dbReference>
<dbReference type="InterPro" id="IPR035994">
    <property type="entry name" value="Nucleoside_phosphorylase_sf"/>
</dbReference>
<dbReference type="eggNOG" id="COG0813">
    <property type="taxonomic scope" value="Bacteria"/>
</dbReference>
<feature type="domain" description="Nucleoside phosphorylase" evidence="4">
    <location>
        <begin position="16"/>
        <end position="207"/>
    </location>
</feature>
<organism evidence="5 6">
    <name type="scientific">Truepera radiovictrix (strain DSM 17093 / CIP 108686 / LMG 22925 / RQ-24)</name>
    <dbReference type="NCBI Taxonomy" id="649638"/>
    <lineage>
        <taxon>Bacteria</taxon>
        <taxon>Thermotogati</taxon>
        <taxon>Deinococcota</taxon>
        <taxon>Deinococci</taxon>
        <taxon>Trueperales</taxon>
        <taxon>Trueperaceae</taxon>
        <taxon>Truepera</taxon>
    </lineage>
</organism>
<dbReference type="KEGG" id="tra:Trad_1689"/>
<evidence type="ECO:0000313" key="6">
    <source>
        <dbReference type="Proteomes" id="UP000000379"/>
    </source>
</evidence>
<evidence type="ECO:0000256" key="1">
    <source>
        <dbReference type="ARBA" id="ARBA00011888"/>
    </source>
</evidence>
<dbReference type="Gene3D" id="3.40.50.1580">
    <property type="entry name" value="Nucleoside phosphorylase domain"/>
    <property type="match status" value="1"/>
</dbReference>
<comment type="catalytic activity">
    <reaction evidence="3">
        <text>uridine + phosphate = alpha-D-ribose 1-phosphate + uracil</text>
        <dbReference type="Rhea" id="RHEA:24388"/>
        <dbReference type="ChEBI" id="CHEBI:16704"/>
        <dbReference type="ChEBI" id="CHEBI:17568"/>
        <dbReference type="ChEBI" id="CHEBI:43474"/>
        <dbReference type="ChEBI" id="CHEBI:57720"/>
        <dbReference type="EC" id="2.4.2.3"/>
    </reaction>
</comment>
<proteinExistence type="predicted"/>
<name>D7CQ23_TRURR</name>
<dbReference type="PANTHER" id="PTHR43691">
    <property type="entry name" value="URIDINE PHOSPHORYLASE"/>
    <property type="match status" value="1"/>
</dbReference>
<keyword evidence="6" id="KW-1185">Reference proteome</keyword>
<sequence length="239" mass="25263">MSPLHIHAEAGDVAPFVLLPGDPNRARLIAETFFEAPRPYTTYRQLLGFSGRYKGLPVSVQATGMGCPSLAIVVEELCQLGVHTLVRVGTAGIIGEGIAPGDLIVASASVPQEGTTRMYLGGDPYAPCASFALTRALADAAGPGVHVGLIQTEDAFYATQPSGVARLRERGVLAVEMEASALFTLGKLRRVETGCVLVASNHIGDPQFVDPDFLRERVLTMTEAALEAGVHLARQKGEL</sequence>
<protein>
    <recommendedName>
        <fullName evidence="2">Uridine phosphorylase</fullName>
        <ecNumber evidence="1">2.4.2.3</ecNumber>
    </recommendedName>
</protein>
<dbReference type="PANTHER" id="PTHR43691:SF11">
    <property type="entry name" value="FI09636P-RELATED"/>
    <property type="match status" value="1"/>
</dbReference>
<dbReference type="RefSeq" id="WP_013178174.1">
    <property type="nucleotide sequence ID" value="NC_014221.1"/>
</dbReference>
<dbReference type="Pfam" id="PF01048">
    <property type="entry name" value="PNP_UDP_1"/>
    <property type="match status" value="1"/>
</dbReference>
<gene>
    <name evidence="5" type="ordered locus">Trad_1689</name>
</gene>
<dbReference type="HOGENOM" id="CLU_068457_2_0_0"/>
<dbReference type="EMBL" id="CP002049">
    <property type="protein sequence ID" value="ADI14807.1"/>
    <property type="molecule type" value="Genomic_DNA"/>
</dbReference>
<dbReference type="GO" id="GO:0004850">
    <property type="term" value="F:uridine phosphorylase activity"/>
    <property type="evidence" value="ECO:0007669"/>
    <property type="project" value="UniProtKB-EC"/>
</dbReference>
<evidence type="ECO:0000256" key="3">
    <source>
        <dbReference type="ARBA" id="ARBA00048447"/>
    </source>
</evidence>
<dbReference type="Proteomes" id="UP000000379">
    <property type="component" value="Chromosome"/>
</dbReference>
<dbReference type="EC" id="2.4.2.3" evidence="1"/>
<evidence type="ECO:0000313" key="5">
    <source>
        <dbReference type="EMBL" id="ADI14807.1"/>
    </source>
</evidence>
<dbReference type="GO" id="GO:0009116">
    <property type="term" value="P:nucleoside metabolic process"/>
    <property type="evidence" value="ECO:0007669"/>
    <property type="project" value="InterPro"/>
</dbReference>
<dbReference type="OrthoDB" id="9772602at2"/>
<dbReference type="STRING" id="649638.Trad_1689"/>
<dbReference type="AlphaFoldDB" id="D7CQ23"/>
<reference evidence="5 6" key="2">
    <citation type="journal article" date="2011" name="Stand. Genomic Sci.">
        <title>Complete genome sequence of Truepera radiovictrix type strain (RQ-24).</title>
        <authorList>
            <person name="Ivanova N."/>
            <person name="Rohde C."/>
            <person name="Munk C."/>
            <person name="Nolan M."/>
            <person name="Lucas S."/>
            <person name="Del Rio T.G."/>
            <person name="Tice H."/>
            <person name="Deshpande S."/>
            <person name="Cheng J.F."/>
            <person name="Tapia R."/>
            <person name="Han C."/>
            <person name="Goodwin L."/>
            <person name="Pitluck S."/>
            <person name="Liolios K."/>
            <person name="Mavromatis K."/>
            <person name="Mikhailova N."/>
            <person name="Pati A."/>
            <person name="Chen A."/>
            <person name="Palaniappan K."/>
            <person name="Land M."/>
            <person name="Hauser L."/>
            <person name="Chang Y.J."/>
            <person name="Jeffries C.D."/>
            <person name="Brambilla E."/>
            <person name="Rohde M."/>
            <person name="Goker M."/>
            <person name="Tindall B.J."/>
            <person name="Woyke T."/>
            <person name="Bristow J."/>
            <person name="Eisen J.A."/>
            <person name="Markowitz V."/>
            <person name="Hugenholtz P."/>
            <person name="Kyrpides N.C."/>
            <person name="Klenk H.P."/>
            <person name="Lapidus A."/>
        </authorList>
    </citation>
    <scope>NUCLEOTIDE SEQUENCE [LARGE SCALE GENOMIC DNA]</scope>
    <source>
        <strain evidence="6">DSM 17093 / CIP 108686 / LMG 22925 / RQ-24</strain>
    </source>
</reference>
<evidence type="ECO:0000259" key="4">
    <source>
        <dbReference type="Pfam" id="PF01048"/>
    </source>
</evidence>
<dbReference type="InterPro" id="IPR000845">
    <property type="entry name" value="Nucleoside_phosphorylase_d"/>
</dbReference>